<organism evidence="4 5">
    <name type="scientific">Melghirimyces thermohalophilus</name>
    <dbReference type="NCBI Taxonomy" id="1236220"/>
    <lineage>
        <taxon>Bacteria</taxon>
        <taxon>Bacillati</taxon>
        <taxon>Bacillota</taxon>
        <taxon>Bacilli</taxon>
        <taxon>Bacillales</taxon>
        <taxon>Thermoactinomycetaceae</taxon>
        <taxon>Melghirimyces</taxon>
    </lineage>
</organism>
<dbReference type="CDD" id="cd04486">
    <property type="entry name" value="YhcR_OBF_like"/>
    <property type="match status" value="1"/>
</dbReference>
<dbReference type="AlphaFoldDB" id="A0A1G6KQN1"/>
<keyword evidence="4" id="KW-0269">Exonuclease</keyword>
<dbReference type="InterPro" id="IPR005135">
    <property type="entry name" value="Endo/exonuclease/phosphatase"/>
</dbReference>
<feature type="domain" description="Endonuclease/exonuclease/phosphatase" evidence="3">
    <location>
        <begin position="261"/>
        <end position="531"/>
    </location>
</feature>
<feature type="chain" id="PRO_5011597051" evidence="2">
    <location>
        <begin position="25"/>
        <end position="541"/>
    </location>
</feature>
<keyword evidence="4" id="KW-0540">Nuclease</keyword>
<dbReference type="STRING" id="1236220.SAMN04488112_106113"/>
<dbReference type="InterPro" id="IPR036691">
    <property type="entry name" value="Endo/exonu/phosph_ase_sf"/>
</dbReference>
<dbReference type="PANTHER" id="PTHR42834:SF1">
    <property type="entry name" value="ENDONUCLEASE_EXONUCLEASE_PHOSPHATASE FAMILY PROTEIN (AFU_ORTHOLOGUE AFUA_3G09210)"/>
    <property type="match status" value="1"/>
</dbReference>
<dbReference type="GO" id="GO:0004519">
    <property type="term" value="F:endonuclease activity"/>
    <property type="evidence" value="ECO:0007669"/>
    <property type="project" value="UniProtKB-KW"/>
</dbReference>
<dbReference type="PROSITE" id="PS51257">
    <property type="entry name" value="PROKAR_LIPOPROTEIN"/>
    <property type="match status" value="1"/>
</dbReference>
<dbReference type="RefSeq" id="WP_091567633.1">
    <property type="nucleotide sequence ID" value="NZ_FMZA01000006.1"/>
</dbReference>
<evidence type="ECO:0000259" key="3">
    <source>
        <dbReference type="Pfam" id="PF03372"/>
    </source>
</evidence>
<feature type="signal peptide" evidence="2">
    <location>
        <begin position="1"/>
        <end position="24"/>
    </location>
</feature>
<reference evidence="4 5" key="1">
    <citation type="submission" date="2016-10" db="EMBL/GenBank/DDBJ databases">
        <authorList>
            <person name="de Groot N.N."/>
        </authorList>
    </citation>
    <scope>NUCLEOTIDE SEQUENCE [LARGE SCALE GENOMIC DNA]</scope>
    <source>
        <strain evidence="4 5">DSM 45514</strain>
    </source>
</reference>
<dbReference type="Gene3D" id="3.60.10.10">
    <property type="entry name" value="Endonuclease/exonuclease/phosphatase"/>
    <property type="match status" value="1"/>
</dbReference>
<dbReference type="GO" id="GO:0004527">
    <property type="term" value="F:exonuclease activity"/>
    <property type="evidence" value="ECO:0007669"/>
    <property type="project" value="UniProtKB-KW"/>
</dbReference>
<feature type="region of interest" description="Disordered" evidence="1">
    <location>
        <begin position="508"/>
        <end position="530"/>
    </location>
</feature>
<dbReference type="Proteomes" id="UP000199387">
    <property type="component" value="Unassembled WGS sequence"/>
</dbReference>
<accession>A0A1G6KQN1</accession>
<keyword evidence="5" id="KW-1185">Reference proteome</keyword>
<gene>
    <name evidence="4" type="ORF">SAMN04488112_106113</name>
</gene>
<dbReference type="EMBL" id="FMZA01000006">
    <property type="protein sequence ID" value="SDC33412.1"/>
    <property type="molecule type" value="Genomic_DNA"/>
</dbReference>
<proteinExistence type="predicted"/>
<evidence type="ECO:0000256" key="1">
    <source>
        <dbReference type="SAM" id="MobiDB-lite"/>
    </source>
</evidence>
<evidence type="ECO:0000313" key="5">
    <source>
        <dbReference type="Proteomes" id="UP000199387"/>
    </source>
</evidence>
<dbReference type="SUPFAM" id="SSF56219">
    <property type="entry name" value="DNase I-like"/>
    <property type="match status" value="1"/>
</dbReference>
<keyword evidence="2" id="KW-0732">Signal</keyword>
<sequence length="541" mass="58499">MERRVWVLFLITGLLIACVPPVSASAKKADCSGVQQEVSHEIYQIQGAGTSSPIEGESVTTCGTVIAISDQGYWMQDTTGDKDASTSEGIFVYHPSADVAPGQVVKQQGTVKEYYGLTELSSRSAPDTIGSGSLPDPVELTASVAYDDLETLEGMRVTLKEATVVAGSNQHGETFVVPGTRTTRVHREDTTTPLLKLDDKLEKRVTGASTFDRVSGNLTGPLDYAYGAYALQWNQGSADVADTGNTENRLPADDGNLTITTFNVENYFGVGSEISPGDPDSRVSEEAFKKKTAKLSIAIRRHLGSPDLLAVQEVEKKEVLEALADRVSADGGPRYTPYLMEGNDGRGIDVAYLVKEGIKVRSVEQVGESATTKVEDCGPLDTDLLFSRPPLVLRVEDSEGRSISLINNHFKSKGGPDSCRNAQAEFVADVANREADEGHSIVVLGDLNAFPDEQAVQMLESQAKLTNLVDQIPDPRAFSYIYSGKTQFLDHLLVSSDLSPRTVEVDSAKMNPDFPVSDEQDDSTALRVSDHDPLRVEFGRK</sequence>
<evidence type="ECO:0000313" key="4">
    <source>
        <dbReference type="EMBL" id="SDC33412.1"/>
    </source>
</evidence>
<evidence type="ECO:0000256" key="2">
    <source>
        <dbReference type="SAM" id="SignalP"/>
    </source>
</evidence>
<dbReference type="OrthoDB" id="9801679at2"/>
<dbReference type="PANTHER" id="PTHR42834">
    <property type="entry name" value="ENDONUCLEASE/EXONUCLEASE/PHOSPHATASE FAMILY PROTEIN (AFU_ORTHOLOGUE AFUA_3G09210)"/>
    <property type="match status" value="1"/>
</dbReference>
<name>A0A1G6KQN1_9BACL</name>
<keyword evidence="4" id="KW-0255">Endonuclease</keyword>
<dbReference type="Pfam" id="PF03372">
    <property type="entry name" value="Exo_endo_phos"/>
    <property type="match status" value="1"/>
</dbReference>
<keyword evidence="4" id="KW-0378">Hydrolase</keyword>
<protein>
    <submittedName>
        <fullName evidence="4">Endonuclease/Exonuclease/phosphatase family protein</fullName>
    </submittedName>
</protein>